<sequence length="94" mass="10753">MILLFTSIDTFRRLQHQHQHQQTTQNRRRTFLDRQMLTIMLTSIVLFLSTQIPLYIVNILNVLPGQSTQSPIQSPIVRSIAAFVASINYGVSSP</sequence>
<keyword evidence="1" id="KW-0472">Membrane</keyword>
<name>A0A815QWT4_9BILA</name>
<dbReference type="Proteomes" id="UP000663844">
    <property type="component" value="Unassembled WGS sequence"/>
</dbReference>
<accession>A0A815QWT4</accession>
<keyword evidence="1" id="KW-0812">Transmembrane</keyword>
<reference evidence="2" key="1">
    <citation type="submission" date="2021-02" db="EMBL/GenBank/DDBJ databases">
        <authorList>
            <person name="Nowell W R."/>
        </authorList>
    </citation>
    <scope>NUCLEOTIDE SEQUENCE</scope>
</reference>
<keyword evidence="1" id="KW-1133">Transmembrane helix</keyword>
<protein>
    <recommendedName>
        <fullName evidence="5">G-protein coupled receptors family 1 profile domain-containing protein</fullName>
    </recommendedName>
</protein>
<dbReference type="SUPFAM" id="SSF81321">
    <property type="entry name" value="Family A G protein-coupled receptor-like"/>
    <property type="match status" value="1"/>
</dbReference>
<dbReference type="Proteomes" id="UP000663845">
    <property type="component" value="Unassembled WGS sequence"/>
</dbReference>
<evidence type="ECO:0000313" key="4">
    <source>
        <dbReference type="Proteomes" id="UP000663845"/>
    </source>
</evidence>
<evidence type="ECO:0000313" key="2">
    <source>
        <dbReference type="EMBL" id="CAF1468800.1"/>
    </source>
</evidence>
<evidence type="ECO:0008006" key="5">
    <source>
        <dbReference type="Google" id="ProtNLM"/>
    </source>
</evidence>
<comment type="caution">
    <text evidence="2">The sequence shown here is derived from an EMBL/GenBank/DDBJ whole genome shotgun (WGS) entry which is preliminary data.</text>
</comment>
<dbReference type="AlphaFoldDB" id="A0A815QWT4"/>
<dbReference type="Gene3D" id="1.20.1070.10">
    <property type="entry name" value="Rhodopsin 7-helix transmembrane proteins"/>
    <property type="match status" value="1"/>
</dbReference>
<feature type="transmembrane region" description="Helical" evidence="1">
    <location>
        <begin position="37"/>
        <end position="60"/>
    </location>
</feature>
<evidence type="ECO:0000313" key="3">
    <source>
        <dbReference type="EMBL" id="CAF4007860.1"/>
    </source>
</evidence>
<dbReference type="EMBL" id="CAJNOG010001756">
    <property type="protein sequence ID" value="CAF1468800.1"/>
    <property type="molecule type" value="Genomic_DNA"/>
</dbReference>
<dbReference type="EMBL" id="CAJOAZ010003444">
    <property type="protein sequence ID" value="CAF4007860.1"/>
    <property type="molecule type" value="Genomic_DNA"/>
</dbReference>
<evidence type="ECO:0000256" key="1">
    <source>
        <dbReference type="SAM" id="Phobius"/>
    </source>
</evidence>
<organism evidence="2 4">
    <name type="scientific">Adineta steineri</name>
    <dbReference type="NCBI Taxonomy" id="433720"/>
    <lineage>
        <taxon>Eukaryota</taxon>
        <taxon>Metazoa</taxon>
        <taxon>Spiralia</taxon>
        <taxon>Gnathifera</taxon>
        <taxon>Rotifera</taxon>
        <taxon>Eurotatoria</taxon>
        <taxon>Bdelloidea</taxon>
        <taxon>Adinetida</taxon>
        <taxon>Adinetidae</taxon>
        <taxon>Adineta</taxon>
    </lineage>
</organism>
<gene>
    <name evidence="2" type="ORF">JYZ213_LOCUS41686</name>
    <name evidence="3" type="ORF">OXD698_LOCUS29915</name>
</gene>
<proteinExistence type="predicted"/>